<reference evidence="11 12" key="1">
    <citation type="submission" date="2019-03" db="EMBL/GenBank/DDBJ databases">
        <title>Genomic Encyclopedia of Archaeal and Bacterial Type Strains, Phase II (KMG-II): from individual species to whole genera.</title>
        <authorList>
            <person name="Goeker M."/>
        </authorList>
    </citation>
    <scope>NUCLEOTIDE SEQUENCE [LARGE SCALE GENOMIC DNA]</scope>
    <source>
        <strain evidence="11 12">DSM 45499</strain>
    </source>
</reference>
<evidence type="ECO:0000313" key="12">
    <source>
        <dbReference type="Proteomes" id="UP000294927"/>
    </source>
</evidence>
<feature type="transmembrane region" description="Helical" evidence="9">
    <location>
        <begin position="80"/>
        <end position="111"/>
    </location>
</feature>
<keyword evidence="3" id="KW-0597">Phosphoprotein</keyword>
<evidence type="ECO:0000256" key="2">
    <source>
        <dbReference type="ARBA" id="ARBA00012438"/>
    </source>
</evidence>
<evidence type="ECO:0000256" key="3">
    <source>
        <dbReference type="ARBA" id="ARBA00022553"/>
    </source>
</evidence>
<feature type="domain" description="Signal transduction histidine kinase subgroup 3 dimerisation and phosphoacceptor" evidence="10">
    <location>
        <begin position="202"/>
        <end position="268"/>
    </location>
</feature>
<keyword evidence="7" id="KW-0067">ATP-binding</keyword>
<dbReference type="EMBL" id="SOCP01000004">
    <property type="protein sequence ID" value="TDV54015.1"/>
    <property type="molecule type" value="Genomic_DNA"/>
</dbReference>
<dbReference type="Gene3D" id="1.20.5.1930">
    <property type="match status" value="1"/>
</dbReference>
<keyword evidence="4" id="KW-0808">Transferase</keyword>
<evidence type="ECO:0000256" key="5">
    <source>
        <dbReference type="ARBA" id="ARBA00022741"/>
    </source>
</evidence>
<name>A0A4R7VWI9_9PSEU</name>
<evidence type="ECO:0000256" key="7">
    <source>
        <dbReference type="ARBA" id="ARBA00022840"/>
    </source>
</evidence>
<sequence length="405" mass="42858">MCCDGSVNAMIERLLGWAGPRVPLLQAIVLFGLGVAVLAAGMPVFAGIGQHVLAPSHPLRLVTLAILCGAELLRQRAPEIALTVALVVAGVELTYGVSIATVLVFADLLFAATVFGSRRTNQVVVWGTGAVVLGLVVVSVASAHDIKDVVVTLLQVCSLPLIPVWWGMNVRHHREAAAAERARADQLARIAELDRDAAVRAERSRMARDLHDVIAGHLSAIAIQSSAALSTVDGDRAATRRVLESVRENSVRSLNEMRAMIHLLHEADESTVERLAPARLRDLALLVESARAAGLDVDACSDVEGELPAAVDLSAYRIVQEALTNVVKHAPGARASVSVGRADGALVVEVVNERTAVGAEPALDGGRGLLNMRERAQAVGGVLVAGPHERVWRVRAELPAEEELS</sequence>
<dbReference type="CDD" id="cd16917">
    <property type="entry name" value="HATPase_UhpB-NarQ-NarX-like"/>
    <property type="match status" value="1"/>
</dbReference>
<comment type="catalytic activity">
    <reaction evidence="1">
        <text>ATP + protein L-histidine = ADP + protein N-phospho-L-histidine.</text>
        <dbReference type="EC" id="2.7.13.3"/>
    </reaction>
</comment>
<evidence type="ECO:0000256" key="9">
    <source>
        <dbReference type="SAM" id="Phobius"/>
    </source>
</evidence>
<evidence type="ECO:0000313" key="11">
    <source>
        <dbReference type="EMBL" id="TDV54015.1"/>
    </source>
</evidence>
<dbReference type="InterPro" id="IPR011712">
    <property type="entry name" value="Sig_transdc_His_kin_sub3_dim/P"/>
</dbReference>
<dbReference type="SUPFAM" id="SSF55874">
    <property type="entry name" value="ATPase domain of HSP90 chaperone/DNA topoisomerase II/histidine kinase"/>
    <property type="match status" value="1"/>
</dbReference>
<gene>
    <name evidence="11" type="ORF">CLV71_104484</name>
</gene>
<keyword evidence="6 11" id="KW-0418">Kinase</keyword>
<feature type="transmembrane region" description="Helical" evidence="9">
    <location>
        <begin position="123"/>
        <end position="143"/>
    </location>
</feature>
<evidence type="ECO:0000256" key="8">
    <source>
        <dbReference type="ARBA" id="ARBA00023012"/>
    </source>
</evidence>
<dbReference type="InterPro" id="IPR050482">
    <property type="entry name" value="Sensor_HK_TwoCompSys"/>
</dbReference>
<comment type="caution">
    <text evidence="11">The sequence shown here is derived from an EMBL/GenBank/DDBJ whole genome shotgun (WGS) entry which is preliminary data.</text>
</comment>
<dbReference type="Gene3D" id="3.30.565.10">
    <property type="entry name" value="Histidine kinase-like ATPase, C-terminal domain"/>
    <property type="match status" value="1"/>
</dbReference>
<keyword evidence="12" id="KW-1185">Reference proteome</keyword>
<dbReference type="GO" id="GO:0000155">
    <property type="term" value="F:phosphorelay sensor kinase activity"/>
    <property type="evidence" value="ECO:0007669"/>
    <property type="project" value="InterPro"/>
</dbReference>
<organism evidence="11 12">
    <name type="scientific">Actinophytocola oryzae</name>
    <dbReference type="NCBI Taxonomy" id="502181"/>
    <lineage>
        <taxon>Bacteria</taxon>
        <taxon>Bacillati</taxon>
        <taxon>Actinomycetota</taxon>
        <taxon>Actinomycetes</taxon>
        <taxon>Pseudonocardiales</taxon>
        <taxon>Pseudonocardiaceae</taxon>
    </lineage>
</organism>
<dbReference type="PANTHER" id="PTHR24421:SF10">
    <property type="entry name" value="NITRATE_NITRITE SENSOR PROTEIN NARQ"/>
    <property type="match status" value="1"/>
</dbReference>
<dbReference type="GO" id="GO:0046983">
    <property type="term" value="F:protein dimerization activity"/>
    <property type="evidence" value="ECO:0007669"/>
    <property type="project" value="InterPro"/>
</dbReference>
<keyword evidence="8" id="KW-0902">Two-component regulatory system</keyword>
<accession>A0A4R7VWI9</accession>
<keyword evidence="9" id="KW-0472">Membrane</keyword>
<dbReference type="Pfam" id="PF07730">
    <property type="entry name" value="HisKA_3"/>
    <property type="match status" value="1"/>
</dbReference>
<dbReference type="InterPro" id="IPR036890">
    <property type="entry name" value="HATPase_C_sf"/>
</dbReference>
<protein>
    <recommendedName>
        <fullName evidence="2">histidine kinase</fullName>
        <ecNumber evidence="2">2.7.13.3</ecNumber>
    </recommendedName>
</protein>
<feature type="transmembrane region" description="Helical" evidence="9">
    <location>
        <begin position="24"/>
        <end position="46"/>
    </location>
</feature>
<evidence type="ECO:0000259" key="10">
    <source>
        <dbReference type="Pfam" id="PF07730"/>
    </source>
</evidence>
<dbReference type="Proteomes" id="UP000294927">
    <property type="component" value="Unassembled WGS sequence"/>
</dbReference>
<dbReference type="EC" id="2.7.13.3" evidence="2"/>
<dbReference type="GO" id="GO:0016020">
    <property type="term" value="C:membrane"/>
    <property type="evidence" value="ECO:0007669"/>
    <property type="project" value="InterPro"/>
</dbReference>
<dbReference type="GO" id="GO:0005524">
    <property type="term" value="F:ATP binding"/>
    <property type="evidence" value="ECO:0007669"/>
    <property type="project" value="UniProtKB-KW"/>
</dbReference>
<evidence type="ECO:0000256" key="4">
    <source>
        <dbReference type="ARBA" id="ARBA00022679"/>
    </source>
</evidence>
<evidence type="ECO:0000256" key="6">
    <source>
        <dbReference type="ARBA" id="ARBA00022777"/>
    </source>
</evidence>
<evidence type="ECO:0000256" key="1">
    <source>
        <dbReference type="ARBA" id="ARBA00000085"/>
    </source>
</evidence>
<proteinExistence type="predicted"/>
<dbReference type="AlphaFoldDB" id="A0A4R7VWI9"/>
<keyword evidence="5" id="KW-0547">Nucleotide-binding</keyword>
<keyword evidence="9" id="KW-1133">Transmembrane helix</keyword>
<keyword evidence="9" id="KW-0812">Transmembrane</keyword>
<dbReference type="PANTHER" id="PTHR24421">
    <property type="entry name" value="NITRATE/NITRITE SENSOR PROTEIN NARX-RELATED"/>
    <property type="match status" value="1"/>
</dbReference>